<accession>A0A1Q8ZQC9</accession>
<dbReference type="OrthoDB" id="7869382at2"/>
<evidence type="ECO:0000256" key="1">
    <source>
        <dbReference type="SAM" id="Phobius"/>
    </source>
</evidence>
<gene>
    <name evidence="2" type="ORF">BJF95_06460</name>
</gene>
<keyword evidence="1" id="KW-1133">Transmembrane helix</keyword>
<dbReference type="EMBL" id="MKIM01000027">
    <property type="protein sequence ID" value="OLP44198.1"/>
    <property type="molecule type" value="Genomic_DNA"/>
</dbReference>
<proteinExistence type="predicted"/>
<comment type="caution">
    <text evidence="2">The sequence shown here is derived from an EMBL/GenBank/DDBJ whole genome shotgun (WGS) entry which is preliminary data.</text>
</comment>
<evidence type="ECO:0008006" key="4">
    <source>
        <dbReference type="Google" id="ProtNLM"/>
    </source>
</evidence>
<dbReference type="AlphaFoldDB" id="A0A1Q8ZQC9"/>
<keyword evidence="3" id="KW-1185">Reference proteome</keyword>
<protein>
    <recommendedName>
        <fullName evidence="4">Fimbrial protein</fullName>
    </recommendedName>
</protein>
<evidence type="ECO:0000313" key="2">
    <source>
        <dbReference type="EMBL" id="OLP44198.1"/>
    </source>
</evidence>
<reference evidence="2 3" key="1">
    <citation type="submission" date="2016-09" db="EMBL/GenBank/DDBJ databases">
        <title>Rhizobium oryziradicis sp. nov., isolated from the root of rice.</title>
        <authorList>
            <person name="Zhao J."/>
            <person name="Zhang X."/>
        </authorList>
    </citation>
    <scope>NUCLEOTIDE SEQUENCE [LARGE SCALE GENOMIC DNA]</scope>
    <source>
        <strain evidence="2 3">N19</strain>
    </source>
</reference>
<dbReference type="RefSeq" id="WP_075639705.1">
    <property type="nucleotide sequence ID" value="NZ_MKIM01000027.1"/>
</dbReference>
<keyword evidence="1" id="KW-0472">Membrane</keyword>
<name>A0A1Q8ZQC9_9HYPH</name>
<feature type="transmembrane region" description="Helical" evidence="1">
    <location>
        <begin position="30"/>
        <end position="49"/>
    </location>
</feature>
<sequence length="126" mass="13740">MSNFDTDEQDEKPLDPVLEKVRRKMVRLQIVSAGVMFISLMAVLTAVVYKVRHSPTPEKAQTEAFSIPSDQPRAANVHLPAGFKVTSTALSATQILFYGTTAEGQSKAYVFDLAIGRVVAEVTVAQ</sequence>
<keyword evidence="1" id="KW-0812">Transmembrane</keyword>
<evidence type="ECO:0000313" key="3">
    <source>
        <dbReference type="Proteomes" id="UP000186894"/>
    </source>
</evidence>
<dbReference type="Proteomes" id="UP000186894">
    <property type="component" value="Unassembled WGS sequence"/>
</dbReference>
<organism evidence="2 3">
    <name type="scientific">Rhizobium oryziradicis</name>
    <dbReference type="NCBI Taxonomy" id="1867956"/>
    <lineage>
        <taxon>Bacteria</taxon>
        <taxon>Pseudomonadati</taxon>
        <taxon>Pseudomonadota</taxon>
        <taxon>Alphaproteobacteria</taxon>
        <taxon>Hyphomicrobiales</taxon>
        <taxon>Rhizobiaceae</taxon>
        <taxon>Rhizobium/Agrobacterium group</taxon>
        <taxon>Rhizobium</taxon>
    </lineage>
</organism>